<dbReference type="InterPro" id="IPR000270">
    <property type="entry name" value="PB1_dom"/>
</dbReference>
<dbReference type="SMART" id="SM00291">
    <property type="entry name" value="ZnF_ZZ"/>
    <property type="match status" value="1"/>
</dbReference>
<keyword evidence="7" id="KW-1185">Reference proteome</keyword>
<reference evidence="6" key="1">
    <citation type="submission" date="2023-07" db="EMBL/GenBank/DDBJ databases">
        <authorList>
            <consortium name="AG Swart"/>
            <person name="Singh M."/>
            <person name="Singh A."/>
            <person name="Seah K."/>
            <person name="Emmerich C."/>
        </authorList>
    </citation>
    <scope>NUCLEOTIDE SEQUENCE</scope>
    <source>
        <strain evidence="6">DP1</strain>
    </source>
</reference>
<dbReference type="Pfam" id="PF00569">
    <property type="entry name" value="ZZ"/>
    <property type="match status" value="1"/>
</dbReference>
<feature type="domain" description="ZZ-type" evidence="5">
    <location>
        <begin position="190"/>
        <end position="240"/>
    </location>
</feature>
<dbReference type="PANTHER" id="PTHR20930:SF0">
    <property type="entry name" value="PROTEIN ILRUN"/>
    <property type="match status" value="1"/>
</dbReference>
<dbReference type="AlphaFoldDB" id="A0AAD1UL60"/>
<dbReference type="SUPFAM" id="SSF57850">
    <property type="entry name" value="RING/U-box"/>
    <property type="match status" value="1"/>
</dbReference>
<gene>
    <name evidence="6" type="ORF">ECRASSUSDP1_LOCUS10602</name>
</gene>
<dbReference type="EMBL" id="CAMPGE010010454">
    <property type="protein sequence ID" value="CAI2369303.1"/>
    <property type="molecule type" value="Genomic_DNA"/>
</dbReference>
<evidence type="ECO:0000259" key="5">
    <source>
        <dbReference type="PROSITE" id="PS50135"/>
    </source>
</evidence>
<keyword evidence="2 4" id="KW-0863">Zinc-finger</keyword>
<comment type="caution">
    <text evidence="6">The sequence shown here is derived from an EMBL/GenBank/DDBJ whole genome shotgun (WGS) entry which is preliminary data.</text>
</comment>
<dbReference type="Proteomes" id="UP001295684">
    <property type="component" value="Unassembled WGS sequence"/>
</dbReference>
<evidence type="ECO:0000256" key="3">
    <source>
        <dbReference type="ARBA" id="ARBA00022833"/>
    </source>
</evidence>
<dbReference type="Gene3D" id="3.30.60.90">
    <property type="match status" value="1"/>
</dbReference>
<evidence type="ECO:0000256" key="1">
    <source>
        <dbReference type="ARBA" id="ARBA00022723"/>
    </source>
</evidence>
<name>A0AAD1UL60_EUPCR</name>
<evidence type="ECO:0000313" key="6">
    <source>
        <dbReference type="EMBL" id="CAI2369303.1"/>
    </source>
</evidence>
<dbReference type="InterPro" id="IPR043145">
    <property type="entry name" value="Znf_ZZ_sf"/>
</dbReference>
<organism evidence="6 7">
    <name type="scientific">Euplotes crassus</name>
    <dbReference type="NCBI Taxonomy" id="5936"/>
    <lineage>
        <taxon>Eukaryota</taxon>
        <taxon>Sar</taxon>
        <taxon>Alveolata</taxon>
        <taxon>Ciliophora</taxon>
        <taxon>Intramacronucleata</taxon>
        <taxon>Spirotrichea</taxon>
        <taxon>Hypotrichia</taxon>
        <taxon>Euplotida</taxon>
        <taxon>Euplotidae</taxon>
        <taxon>Moneuplotes</taxon>
    </lineage>
</organism>
<keyword evidence="1" id="KW-0479">Metal-binding</keyword>
<keyword evidence="3" id="KW-0862">Zinc</keyword>
<sequence length="293" mass="33585">MSQTLGGPIKVKISYKGDTRKVNCVKDYNELHDIICQLFTLESQDFVIRYASGKKNSCITCQKDFLEAFEDFESSPKACIKFSVTEQNKKNSHFTPHKQGEQKNLETPMGCENIQSKVTQLTEGKNNSHMDTYNFSSDKNSSDHFQQEEIKVPLEGLARINKPECLKDDKSQGSQEKSEIDLHQKHAGIHEEYYCNGCDQFPLQGPRFKCIVCEDLDLCLKCSRSCHQHHPMIKFDSHNNYLDYLKKLKALYTDQCENDGELIKPRSTISPLGIFKKISNMFSLTNTEVKKSD</sequence>
<dbReference type="SUPFAM" id="SSF54277">
    <property type="entry name" value="CAD &amp; PB1 domains"/>
    <property type="match status" value="1"/>
</dbReference>
<proteinExistence type="predicted"/>
<dbReference type="PROSITE" id="PS50135">
    <property type="entry name" value="ZF_ZZ_2"/>
    <property type="match status" value="1"/>
</dbReference>
<evidence type="ECO:0000313" key="7">
    <source>
        <dbReference type="Proteomes" id="UP001295684"/>
    </source>
</evidence>
<dbReference type="SMART" id="SM00666">
    <property type="entry name" value="PB1"/>
    <property type="match status" value="1"/>
</dbReference>
<dbReference type="PANTHER" id="PTHR20930">
    <property type="entry name" value="OVARIAN CARCINOMA ANTIGEN CA125-RELATED"/>
    <property type="match status" value="1"/>
</dbReference>
<dbReference type="CDD" id="cd05992">
    <property type="entry name" value="PB1"/>
    <property type="match status" value="1"/>
</dbReference>
<dbReference type="GO" id="GO:0008270">
    <property type="term" value="F:zinc ion binding"/>
    <property type="evidence" value="ECO:0007669"/>
    <property type="project" value="UniProtKB-KW"/>
</dbReference>
<evidence type="ECO:0000256" key="4">
    <source>
        <dbReference type="PROSITE-ProRule" id="PRU00228"/>
    </source>
</evidence>
<evidence type="ECO:0000256" key="2">
    <source>
        <dbReference type="ARBA" id="ARBA00022771"/>
    </source>
</evidence>
<dbReference type="PROSITE" id="PS01357">
    <property type="entry name" value="ZF_ZZ_1"/>
    <property type="match status" value="1"/>
</dbReference>
<dbReference type="InterPro" id="IPR000433">
    <property type="entry name" value="Znf_ZZ"/>
</dbReference>
<accession>A0AAD1UL60</accession>
<protein>
    <recommendedName>
        <fullName evidence="5">ZZ-type domain-containing protein</fullName>
    </recommendedName>
</protein>